<feature type="compositionally biased region" description="Low complexity" evidence="1">
    <location>
        <begin position="146"/>
        <end position="158"/>
    </location>
</feature>
<evidence type="ECO:0000313" key="3">
    <source>
        <dbReference type="Proteomes" id="UP000214646"/>
    </source>
</evidence>
<evidence type="ECO:0000256" key="1">
    <source>
        <dbReference type="SAM" id="MobiDB-lite"/>
    </source>
</evidence>
<feature type="region of interest" description="Disordered" evidence="1">
    <location>
        <begin position="1"/>
        <end position="55"/>
    </location>
</feature>
<feature type="region of interest" description="Disordered" evidence="1">
    <location>
        <begin position="136"/>
        <end position="176"/>
    </location>
</feature>
<comment type="caution">
    <text evidence="2">The sequence shown here is derived from an EMBL/GenBank/DDBJ whole genome shotgun (WGS) entry which is preliminary data.</text>
</comment>
<sequence length="176" mass="19097">MEEDRDTVRAEITAAGNGGQAASATDRRRPGSPPCAFPEPLCQSTSARRTPFRNGTTMDPWGARCIVVIAQPAGIRWTAARTPKSVPVISPCTRWRAGACFVRFLMPGVRVEQWSVLNARPGFQFLGRVGHDATRAGRDHFRHGGHPSASDADGSAAPRAREPTDQRTPAFADHRL</sequence>
<evidence type="ECO:0000313" key="2">
    <source>
        <dbReference type="EMBL" id="OWK45216.1"/>
    </source>
</evidence>
<dbReference type="EMBL" id="NIDE01000002">
    <property type="protein sequence ID" value="OWK45216.1"/>
    <property type="molecule type" value="Genomic_DNA"/>
</dbReference>
<feature type="compositionally biased region" description="Polar residues" evidence="1">
    <location>
        <begin position="42"/>
        <end position="55"/>
    </location>
</feature>
<dbReference type="Proteomes" id="UP000214646">
    <property type="component" value="Unassembled WGS sequence"/>
</dbReference>
<gene>
    <name evidence="2" type="ORF">FRUB_01547</name>
</gene>
<accession>A0A225E539</accession>
<keyword evidence="3" id="KW-1185">Reference proteome</keyword>
<protein>
    <submittedName>
        <fullName evidence="2">Uncharacterized protein</fullName>
    </submittedName>
</protein>
<dbReference type="AlphaFoldDB" id="A0A225E539"/>
<proteinExistence type="predicted"/>
<name>A0A225E539_9BACT</name>
<reference evidence="3" key="1">
    <citation type="submission" date="2017-06" db="EMBL/GenBank/DDBJ databases">
        <title>Genome analysis of Fimbriiglobus ruber SP5, the first member of the order Planctomycetales with confirmed chitinolytic capability.</title>
        <authorList>
            <person name="Ravin N.V."/>
            <person name="Rakitin A.L."/>
            <person name="Ivanova A.A."/>
            <person name="Beletsky A.V."/>
            <person name="Kulichevskaya I.S."/>
            <person name="Mardanov A.V."/>
            <person name="Dedysh S.N."/>
        </authorList>
    </citation>
    <scope>NUCLEOTIDE SEQUENCE [LARGE SCALE GENOMIC DNA]</scope>
    <source>
        <strain evidence="3">SP5</strain>
    </source>
</reference>
<organism evidence="2 3">
    <name type="scientific">Fimbriiglobus ruber</name>
    <dbReference type="NCBI Taxonomy" id="1908690"/>
    <lineage>
        <taxon>Bacteria</taxon>
        <taxon>Pseudomonadati</taxon>
        <taxon>Planctomycetota</taxon>
        <taxon>Planctomycetia</taxon>
        <taxon>Gemmatales</taxon>
        <taxon>Gemmataceae</taxon>
        <taxon>Fimbriiglobus</taxon>
    </lineage>
</organism>